<feature type="domain" description="U1-type" evidence="2">
    <location>
        <begin position="16"/>
        <end position="49"/>
    </location>
</feature>
<organism evidence="3 4">
    <name type="scientific">Steinernema carpocapsae</name>
    <name type="common">Entomopathogenic nematode</name>
    <dbReference type="NCBI Taxonomy" id="34508"/>
    <lineage>
        <taxon>Eukaryota</taxon>
        <taxon>Metazoa</taxon>
        <taxon>Ecdysozoa</taxon>
        <taxon>Nematoda</taxon>
        <taxon>Chromadorea</taxon>
        <taxon>Rhabditida</taxon>
        <taxon>Tylenchina</taxon>
        <taxon>Panagrolaimomorpha</taxon>
        <taxon>Strongyloidoidea</taxon>
        <taxon>Steinernematidae</taxon>
        <taxon>Steinernema</taxon>
    </lineage>
</organism>
<protein>
    <recommendedName>
        <fullName evidence="2">U1-type domain-containing protein</fullName>
    </recommendedName>
</protein>
<feature type="region of interest" description="Disordered" evidence="1">
    <location>
        <begin position="144"/>
        <end position="253"/>
    </location>
</feature>
<dbReference type="STRING" id="34508.A0A4U5ME98"/>
<reference evidence="3 4" key="2">
    <citation type="journal article" date="2019" name="G3 (Bethesda)">
        <title>Hybrid Assembly of the Genome of the Entomopathogenic Nematode Steinernema carpocapsae Identifies the X-Chromosome.</title>
        <authorList>
            <person name="Serra L."/>
            <person name="Macchietto M."/>
            <person name="Macias-Munoz A."/>
            <person name="McGill C.J."/>
            <person name="Rodriguez I.M."/>
            <person name="Rodriguez B."/>
            <person name="Murad R."/>
            <person name="Mortazavi A."/>
        </authorList>
    </citation>
    <scope>NUCLEOTIDE SEQUENCE [LARGE SCALE GENOMIC DNA]</scope>
    <source>
        <strain evidence="3 4">ALL</strain>
    </source>
</reference>
<comment type="caution">
    <text evidence="3">The sequence shown here is derived from an EMBL/GenBank/DDBJ whole genome shotgun (WGS) entry which is preliminary data.</text>
</comment>
<evidence type="ECO:0000256" key="1">
    <source>
        <dbReference type="SAM" id="MobiDB-lite"/>
    </source>
</evidence>
<reference evidence="3 4" key="1">
    <citation type="journal article" date="2015" name="Genome Biol.">
        <title>Comparative genomics of Steinernema reveals deeply conserved gene regulatory networks.</title>
        <authorList>
            <person name="Dillman A.R."/>
            <person name="Macchietto M."/>
            <person name="Porter C.F."/>
            <person name="Rogers A."/>
            <person name="Williams B."/>
            <person name="Antoshechkin I."/>
            <person name="Lee M.M."/>
            <person name="Goodwin Z."/>
            <person name="Lu X."/>
            <person name="Lewis E.E."/>
            <person name="Goodrich-Blair H."/>
            <person name="Stock S.P."/>
            <person name="Adams B.J."/>
            <person name="Sternberg P.W."/>
            <person name="Mortazavi A."/>
        </authorList>
    </citation>
    <scope>NUCLEOTIDE SEQUENCE [LARGE SCALE GENOMIC DNA]</scope>
    <source>
        <strain evidence="3 4">ALL</strain>
    </source>
</reference>
<dbReference type="GO" id="GO:0003676">
    <property type="term" value="F:nucleic acid binding"/>
    <property type="evidence" value="ECO:0007669"/>
    <property type="project" value="InterPro"/>
</dbReference>
<evidence type="ECO:0000259" key="2">
    <source>
        <dbReference type="SMART" id="SM00451"/>
    </source>
</evidence>
<dbReference type="Proteomes" id="UP000298663">
    <property type="component" value="Unassembled WGS sequence"/>
</dbReference>
<feature type="compositionally biased region" description="Basic residues" evidence="1">
    <location>
        <begin position="244"/>
        <end position="253"/>
    </location>
</feature>
<proteinExistence type="predicted"/>
<gene>
    <name evidence="3" type="ORF">L596_023644</name>
</gene>
<dbReference type="EMBL" id="AZBU02000008">
    <property type="protein sequence ID" value="TKR67496.1"/>
    <property type="molecule type" value="Genomic_DNA"/>
</dbReference>
<name>A0A4U5ME98_STECR</name>
<dbReference type="GO" id="GO:0008270">
    <property type="term" value="F:zinc ion binding"/>
    <property type="evidence" value="ECO:0007669"/>
    <property type="project" value="InterPro"/>
</dbReference>
<evidence type="ECO:0000313" key="3">
    <source>
        <dbReference type="EMBL" id="TKR67496.1"/>
    </source>
</evidence>
<feature type="compositionally biased region" description="Basic and acidic residues" evidence="1">
    <location>
        <begin position="156"/>
        <end position="182"/>
    </location>
</feature>
<feature type="compositionally biased region" description="Basic residues" evidence="1">
    <location>
        <begin position="183"/>
        <end position="194"/>
    </location>
</feature>
<evidence type="ECO:0000313" key="4">
    <source>
        <dbReference type="Proteomes" id="UP000298663"/>
    </source>
</evidence>
<feature type="compositionally biased region" description="Low complexity" evidence="1">
    <location>
        <begin position="195"/>
        <end position="210"/>
    </location>
</feature>
<keyword evidence="4" id="KW-1185">Reference proteome</keyword>
<dbReference type="OrthoDB" id="77607at2759"/>
<dbReference type="SMART" id="SM00451">
    <property type="entry name" value="ZnF_U1"/>
    <property type="match status" value="1"/>
</dbReference>
<feature type="compositionally biased region" description="Basic and acidic residues" evidence="1">
    <location>
        <begin position="211"/>
        <end position="226"/>
    </location>
</feature>
<dbReference type="AlphaFoldDB" id="A0A4U5ME98"/>
<accession>A0A4U5ME98</accession>
<feature type="region of interest" description="Disordered" evidence="1">
    <location>
        <begin position="38"/>
        <end position="68"/>
    </location>
</feature>
<sequence length="274" mass="31310">MSSVKVNPAIARDLGNGSHFCQICQTAVKTKVWTAHASGRQHRDNIQRLKSQAQPPQAKPIPKRPMENGAKFTAEPVAKKPRGKGAKRGQIFGVGEAMKAVFSPFRMPTIFRCTQSFCSSGTRIHRSRQTEEYRLFQSSRRPRRFFRVPGTSSQRSQREAFGRRAGAVRERSRPDRPQEAPERRRRRRDRRRRTTSTGKGLRRGWGQLGRLEADLRGRDEDRRAEEAATEGGSARGRDGGRSRIGVRRGRRSRRHELEVSKVLTNTNNKFIFVH</sequence>
<dbReference type="InterPro" id="IPR003604">
    <property type="entry name" value="Matrin/U1-like-C_Znf_C2H2"/>
</dbReference>